<name>A0ABT4GWG4_PAEAL</name>
<keyword evidence="1" id="KW-0808">Transferase</keyword>
<dbReference type="InterPro" id="IPR025877">
    <property type="entry name" value="MobA-like_NTP_Trfase"/>
</dbReference>
<dbReference type="GO" id="GO:0016779">
    <property type="term" value="F:nucleotidyltransferase activity"/>
    <property type="evidence" value="ECO:0007669"/>
    <property type="project" value="UniProtKB-KW"/>
</dbReference>
<dbReference type="Proteomes" id="UP001527181">
    <property type="component" value="Unassembled WGS sequence"/>
</dbReference>
<protein>
    <submittedName>
        <fullName evidence="4">Phosphocholine cytidylyltransferase family protein</fullName>
    </submittedName>
</protein>
<dbReference type="InterPro" id="IPR050065">
    <property type="entry name" value="GlmU-like"/>
</dbReference>
<comment type="caution">
    <text evidence="4">The sequence shown here is derived from an EMBL/GenBank/DDBJ whole genome shotgun (WGS) entry which is preliminary data.</text>
</comment>
<dbReference type="RefSeq" id="WP_262866402.1">
    <property type="nucleotide sequence ID" value="NZ_JAKOBS010000011.1"/>
</dbReference>
<dbReference type="CDD" id="cd02523">
    <property type="entry name" value="PC_cytidylyltransferase"/>
    <property type="match status" value="1"/>
</dbReference>
<organism evidence="4 5">
    <name type="scientific">Paenibacillus alvei</name>
    <name type="common">Bacillus alvei</name>
    <dbReference type="NCBI Taxonomy" id="44250"/>
    <lineage>
        <taxon>Bacteria</taxon>
        <taxon>Bacillati</taxon>
        <taxon>Bacillota</taxon>
        <taxon>Bacilli</taxon>
        <taxon>Bacillales</taxon>
        <taxon>Paenibacillaceae</taxon>
        <taxon>Paenibacillus</taxon>
    </lineage>
</organism>
<dbReference type="Pfam" id="PF12804">
    <property type="entry name" value="NTP_transf_3"/>
    <property type="match status" value="1"/>
</dbReference>
<evidence type="ECO:0000256" key="2">
    <source>
        <dbReference type="ARBA" id="ARBA00022695"/>
    </source>
</evidence>
<feature type="domain" description="MobA-like NTP transferase" evidence="3">
    <location>
        <begin position="3"/>
        <end position="116"/>
    </location>
</feature>
<dbReference type="GeneID" id="94487791"/>
<accession>A0ABT4GWG4</accession>
<proteinExistence type="predicted"/>
<dbReference type="EMBL" id="JAMDNP010000019">
    <property type="protein sequence ID" value="MCY9761056.1"/>
    <property type="molecule type" value="Genomic_DNA"/>
</dbReference>
<dbReference type="Gene3D" id="3.90.550.10">
    <property type="entry name" value="Spore Coat Polysaccharide Biosynthesis Protein SpsA, Chain A"/>
    <property type="match status" value="1"/>
</dbReference>
<keyword evidence="5" id="KW-1185">Reference proteome</keyword>
<evidence type="ECO:0000313" key="4">
    <source>
        <dbReference type="EMBL" id="MCY9761056.1"/>
    </source>
</evidence>
<dbReference type="PANTHER" id="PTHR43584">
    <property type="entry name" value="NUCLEOTIDYL TRANSFERASE"/>
    <property type="match status" value="1"/>
</dbReference>
<dbReference type="PANTHER" id="PTHR43584:SF8">
    <property type="entry name" value="N-ACETYLMURAMATE ALPHA-1-PHOSPHATE URIDYLYLTRANSFERASE"/>
    <property type="match status" value="1"/>
</dbReference>
<reference evidence="4 5" key="1">
    <citation type="submission" date="2022-05" db="EMBL/GenBank/DDBJ databases">
        <title>Genome Sequencing of Bee-Associated Microbes.</title>
        <authorList>
            <person name="Dunlap C."/>
        </authorList>
    </citation>
    <scope>NUCLEOTIDE SEQUENCE [LARGE SCALE GENOMIC DNA]</scope>
    <source>
        <strain evidence="4 5">NRRL B-04010</strain>
    </source>
</reference>
<sequence length="244" mass="28213">MKAILLAAGRGTRISRMIKEIPKCVLPVDGVPLIRRSVMMLLEKNIQPIVCVGYCKEKIYEALDGLNVTYYYNPFYNVTNSIASLWFARGELTEDSIIMNGDVYIDDGILNLIIETKKDCALMVDTGRTAEGDYFLKLENGFIRKYGKDLPLIDRTCEYVGIGKIKDKFLSEFLEKLDHLIGNQQHQLWWENILYSLVEEKNIDTIDIKGMFWSEIDYFDDYQRILAYTCKDNERENVLSGDIK</sequence>
<evidence type="ECO:0000259" key="3">
    <source>
        <dbReference type="Pfam" id="PF12804"/>
    </source>
</evidence>
<evidence type="ECO:0000313" key="5">
    <source>
        <dbReference type="Proteomes" id="UP001527181"/>
    </source>
</evidence>
<gene>
    <name evidence="4" type="ORF">M5X12_10765</name>
</gene>
<dbReference type="SUPFAM" id="SSF53448">
    <property type="entry name" value="Nucleotide-diphospho-sugar transferases"/>
    <property type="match status" value="1"/>
</dbReference>
<dbReference type="InterPro" id="IPR029044">
    <property type="entry name" value="Nucleotide-diphossugar_trans"/>
</dbReference>
<keyword evidence="2 4" id="KW-0548">Nucleotidyltransferase</keyword>
<evidence type="ECO:0000256" key="1">
    <source>
        <dbReference type="ARBA" id="ARBA00022679"/>
    </source>
</evidence>